<dbReference type="EMBL" id="JACGWK010000006">
    <property type="protein sequence ID" value="KAL0348180.1"/>
    <property type="molecule type" value="Genomic_DNA"/>
</dbReference>
<gene>
    <name evidence="1" type="ORF">Sangu_1045800</name>
</gene>
<accession>A0AAW2NWE6</accession>
<sequence>MFLSAIMPQFSFTLQRSVGVPTFSISSNSCAAHSSAPPMTTGARLIAFCTRFTRRRTTPAAFFDSTHRRHGLHQHAQVLLQMRRE</sequence>
<comment type="caution">
    <text evidence="1">The sequence shown here is derived from an EMBL/GenBank/DDBJ whole genome shotgun (WGS) entry which is preliminary data.</text>
</comment>
<name>A0AAW2NWE6_9LAMI</name>
<protein>
    <submittedName>
        <fullName evidence="1">Uncharacterized protein</fullName>
    </submittedName>
</protein>
<proteinExistence type="predicted"/>
<dbReference type="AlphaFoldDB" id="A0AAW2NWE6"/>
<organism evidence="1">
    <name type="scientific">Sesamum angustifolium</name>
    <dbReference type="NCBI Taxonomy" id="2727405"/>
    <lineage>
        <taxon>Eukaryota</taxon>
        <taxon>Viridiplantae</taxon>
        <taxon>Streptophyta</taxon>
        <taxon>Embryophyta</taxon>
        <taxon>Tracheophyta</taxon>
        <taxon>Spermatophyta</taxon>
        <taxon>Magnoliopsida</taxon>
        <taxon>eudicotyledons</taxon>
        <taxon>Gunneridae</taxon>
        <taxon>Pentapetalae</taxon>
        <taxon>asterids</taxon>
        <taxon>lamiids</taxon>
        <taxon>Lamiales</taxon>
        <taxon>Pedaliaceae</taxon>
        <taxon>Sesamum</taxon>
    </lineage>
</organism>
<reference evidence="1" key="2">
    <citation type="journal article" date="2024" name="Plant">
        <title>Genomic evolution and insights into agronomic trait innovations of Sesamum species.</title>
        <authorList>
            <person name="Miao H."/>
            <person name="Wang L."/>
            <person name="Qu L."/>
            <person name="Liu H."/>
            <person name="Sun Y."/>
            <person name="Le M."/>
            <person name="Wang Q."/>
            <person name="Wei S."/>
            <person name="Zheng Y."/>
            <person name="Lin W."/>
            <person name="Duan Y."/>
            <person name="Cao H."/>
            <person name="Xiong S."/>
            <person name="Wang X."/>
            <person name="Wei L."/>
            <person name="Li C."/>
            <person name="Ma Q."/>
            <person name="Ju M."/>
            <person name="Zhao R."/>
            <person name="Li G."/>
            <person name="Mu C."/>
            <person name="Tian Q."/>
            <person name="Mei H."/>
            <person name="Zhang T."/>
            <person name="Gao T."/>
            <person name="Zhang H."/>
        </authorList>
    </citation>
    <scope>NUCLEOTIDE SEQUENCE</scope>
    <source>
        <strain evidence="1">G01</strain>
    </source>
</reference>
<reference evidence="1" key="1">
    <citation type="submission" date="2020-06" db="EMBL/GenBank/DDBJ databases">
        <authorList>
            <person name="Li T."/>
            <person name="Hu X."/>
            <person name="Zhang T."/>
            <person name="Song X."/>
            <person name="Zhang H."/>
            <person name="Dai N."/>
            <person name="Sheng W."/>
            <person name="Hou X."/>
            <person name="Wei L."/>
        </authorList>
    </citation>
    <scope>NUCLEOTIDE SEQUENCE</scope>
    <source>
        <strain evidence="1">G01</strain>
        <tissue evidence="1">Leaf</tissue>
    </source>
</reference>
<evidence type="ECO:0000313" key="1">
    <source>
        <dbReference type="EMBL" id="KAL0348180.1"/>
    </source>
</evidence>